<reference evidence="4" key="2">
    <citation type="submission" date="2025-08" db="UniProtKB">
        <authorList>
            <consortium name="Ensembl"/>
        </authorList>
    </citation>
    <scope>IDENTIFICATION</scope>
</reference>
<feature type="domain" description="Ig-like" evidence="3">
    <location>
        <begin position="46"/>
        <end position="128"/>
    </location>
</feature>
<keyword evidence="1" id="KW-0393">Immunoglobulin domain</keyword>
<feature type="transmembrane region" description="Helical" evidence="2">
    <location>
        <begin position="156"/>
        <end position="175"/>
    </location>
</feature>
<organism evidence="4 5">
    <name type="scientific">Cynoglossus semilaevis</name>
    <name type="common">Tongue sole</name>
    <dbReference type="NCBI Taxonomy" id="244447"/>
    <lineage>
        <taxon>Eukaryota</taxon>
        <taxon>Metazoa</taxon>
        <taxon>Chordata</taxon>
        <taxon>Craniata</taxon>
        <taxon>Vertebrata</taxon>
        <taxon>Euteleostomi</taxon>
        <taxon>Actinopterygii</taxon>
        <taxon>Neopterygii</taxon>
        <taxon>Teleostei</taxon>
        <taxon>Neoteleostei</taxon>
        <taxon>Acanthomorphata</taxon>
        <taxon>Carangaria</taxon>
        <taxon>Pleuronectiformes</taxon>
        <taxon>Pleuronectoidei</taxon>
        <taxon>Cynoglossidae</taxon>
        <taxon>Cynoglossinae</taxon>
        <taxon>Cynoglossus</taxon>
    </lineage>
</organism>
<dbReference type="STRING" id="244447.ENSCSEP00000029097"/>
<keyword evidence="5" id="KW-1185">Reference proteome</keyword>
<evidence type="ECO:0000256" key="1">
    <source>
        <dbReference type="ARBA" id="ARBA00023319"/>
    </source>
</evidence>
<keyword evidence="2" id="KW-0472">Membrane</keyword>
<dbReference type="InterPro" id="IPR036179">
    <property type="entry name" value="Ig-like_dom_sf"/>
</dbReference>
<dbReference type="AlphaFoldDB" id="A0A3P8WRH9"/>
<dbReference type="SUPFAM" id="SSF48726">
    <property type="entry name" value="Immunoglobulin"/>
    <property type="match status" value="1"/>
</dbReference>
<keyword evidence="2" id="KW-1133">Transmembrane helix</keyword>
<dbReference type="PROSITE" id="PS50835">
    <property type="entry name" value="IG_LIKE"/>
    <property type="match status" value="1"/>
</dbReference>
<dbReference type="Gene3D" id="2.60.40.10">
    <property type="entry name" value="Immunoglobulins"/>
    <property type="match status" value="1"/>
</dbReference>
<dbReference type="PANTHER" id="PTHR23411">
    <property type="entry name" value="TAPASIN"/>
    <property type="match status" value="1"/>
</dbReference>
<dbReference type="SMART" id="SM00407">
    <property type="entry name" value="IGc1"/>
    <property type="match status" value="1"/>
</dbReference>
<sequence length="192" mass="21785">MFNLKKERVVIKYEARLCSTKCTLIDVTFRVYKIYKTKHFHIFFHPPFIASPTLSVPQQWVVLETESNLTCHASGYHPPPVSFSWTRDGQETPVSEQNPDGTYSTRHYLTMTPEQRSLGGMVECAVSQPGLTHFCFLSLFPSDVTPVLTKSAKASVAMMCISIVLVFLLCFGFSWRRRDGECHILPTLCGEL</sequence>
<dbReference type="InterPro" id="IPR050380">
    <property type="entry name" value="Immune_Resp_Modulators"/>
</dbReference>
<dbReference type="Proteomes" id="UP000265120">
    <property type="component" value="Chromosome 8"/>
</dbReference>
<dbReference type="InterPro" id="IPR013783">
    <property type="entry name" value="Ig-like_fold"/>
</dbReference>
<dbReference type="GeneTree" id="ENSGT00940000174920"/>
<dbReference type="InterPro" id="IPR007110">
    <property type="entry name" value="Ig-like_dom"/>
</dbReference>
<evidence type="ECO:0000259" key="3">
    <source>
        <dbReference type="PROSITE" id="PS50835"/>
    </source>
</evidence>
<proteinExistence type="predicted"/>
<dbReference type="Ensembl" id="ENSCSET00000029498.1">
    <property type="protein sequence ID" value="ENSCSEP00000029097.1"/>
    <property type="gene ID" value="ENSCSEG00000018639.1"/>
</dbReference>
<reference evidence="4" key="3">
    <citation type="submission" date="2025-09" db="UniProtKB">
        <authorList>
            <consortium name="Ensembl"/>
        </authorList>
    </citation>
    <scope>IDENTIFICATION</scope>
</reference>
<reference evidence="4 5" key="1">
    <citation type="journal article" date="2014" name="Nat. Genet.">
        <title>Whole-genome sequence of a flatfish provides insights into ZW sex chromosome evolution and adaptation to a benthic lifestyle.</title>
        <authorList>
            <person name="Chen S."/>
            <person name="Zhang G."/>
            <person name="Shao C."/>
            <person name="Huang Q."/>
            <person name="Liu G."/>
            <person name="Zhang P."/>
            <person name="Song W."/>
            <person name="An N."/>
            <person name="Chalopin D."/>
            <person name="Volff J.N."/>
            <person name="Hong Y."/>
            <person name="Li Q."/>
            <person name="Sha Z."/>
            <person name="Zhou H."/>
            <person name="Xie M."/>
            <person name="Yu Q."/>
            <person name="Liu Y."/>
            <person name="Xiang H."/>
            <person name="Wang N."/>
            <person name="Wu K."/>
            <person name="Yang C."/>
            <person name="Zhou Q."/>
            <person name="Liao X."/>
            <person name="Yang L."/>
            <person name="Hu Q."/>
            <person name="Zhang J."/>
            <person name="Meng L."/>
            <person name="Jin L."/>
            <person name="Tian Y."/>
            <person name="Lian J."/>
            <person name="Yang J."/>
            <person name="Miao G."/>
            <person name="Liu S."/>
            <person name="Liang Z."/>
            <person name="Yan F."/>
            <person name="Li Y."/>
            <person name="Sun B."/>
            <person name="Zhang H."/>
            <person name="Zhang J."/>
            <person name="Zhu Y."/>
            <person name="Du M."/>
            <person name="Zhao Y."/>
            <person name="Schartl M."/>
            <person name="Tang Q."/>
            <person name="Wang J."/>
        </authorList>
    </citation>
    <scope>NUCLEOTIDE SEQUENCE</scope>
</reference>
<keyword evidence="2" id="KW-0812">Transmembrane</keyword>
<dbReference type="InterPro" id="IPR003597">
    <property type="entry name" value="Ig_C1-set"/>
</dbReference>
<dbReference type="Pfam" id="PF07654">
    <property type="entry name" value="C1-set"/>
    <property type="match status" value="1"/>
</dbReference>
<name>A0A3P8WRH9_CYNSE</name>
<protein>
    <recommendedName>
        <fullName evidence="3">Ig-like domain-containing protein</fullName>
    </recommendedName>
</protein>
<dbReference type="CDD" id="cd00098">
    <property type="entry name" value="IgC1"/>
    <property type="match status" value="1"/>
</dbReference>
<evidence type="ECO:0000313" key="5">
    <source>
        <dbReference type="Proteomes" id="UP000265120"/>
    </source>
</evidence>
<evidence type="ECO:0000256" key="2">
    <source>
        <dbReference type="SAM" id="Phobius"/>
    </source>
</evidence>
<dbReference type="InParanoid" id="A0A3P8WRH9"/>
<evidence type="ECO:0000313" key="4">
    <source>
        <dbReference type="Ensembl" id="ENSCSEP00000029097.1"/>
    </source>
</evidence>
<accession>A0A3P8WRH9</accession>